<evidence type="ECO:0000259" key="6">
    <source>
        <dbReference type="PROSITE" id="PS50103"/>
    </source>
</evidence>
<keyword evidence="2 4" id="KW-0863">Zinc-finger</keyword>
<dbReference type="SMART" id="SM00356">
    <property type="entry name" value="ZnF_C3H1"/>
    <property type="match status" value="1"/>
</dbReference>
<evidence type="ECO:0000256" key="4">
    <source>
        <dbReference type="PROSITE-ProRule" id="PRU00723"/>
    </source>
</evidence>
<evidence type="ECO:0000256" key="3">
    <source>
        <dbReference type="ARBA" id="ARBA00022833"/>
    </source>
</evidence>
<gene>
    <name evidence="7" type="ORF">JTE90_020470</name>
</gene>
<dbReference type="AlphaFoldDB" id="A0AAV6U950"/>
<proteinExistence type="predicted"/>
<organism evidence="7 8">
    <name type="scientific">Oedothorax gibbosus</name>
    <dbReference type="NCBI Taxonomy" id="931172"/>
    <lineage>
        <taxon>Eukaryota</taxon>
        <taxon>Metazoa</taxon>
        <taxon>Ecdysozoa</taxon>
        <taxon>Arthropoda</taxon>
        <taxon>Chelicerata</taxon>
        <taxon>Arachnida</taxon>
        <taxon>Araneae</taxon>
        <taxon>Araneomorphae</taxon>
        <taxon>Entelegynae</taxon>
        <taxon>Araneoidea</taxon>
        <taxon>Linyphiidae</taxon>
        <taxon>Erigoninae</taxon>
        <taxon>Oedothorax</taxon>
    </lineage>
</organism>
<dbReference type="PROSITE" id="PS50103">
    <property type="entry name" value="ZF_C3H1"/>
    <property type="match status" value="1"/>
</dbReference>
<dbReference type="EMBL" id="JAFNEN010000579">
    <property type="protein sequence ID" value="KAG8180174.1"/>
    <property type="molecule type" value="Genomic_DNA"/>
</dbReference>
<evidence type="ECO:0000256" key="1">
    <source>
        <dbReference type="ARBA" id="ARBA00022723"/>
    </source>
</evidence>
<dbReference type="InterPro" id="IPR036855">
    <property type="entry name" value="Znf_CCCH_sf"/>
</dbReference>
<sequence>MDSQVSKSLVADYDSSSEEEDDDIGSKSSENQITPLASALEMLDHKPGNIPTSVFTNPYKNAENYEQSILEKHVKMTAIKNEPEAKKKICYKFRRGKCRLGDKCQYLHVNHQLVDNSDAKLSDGEDNNEAGKKREKSKKRCGLKDDLVPPKRYMKTFNKCK</sequence>
<dbReference type="Proteomes" id="UP000827092">
    <property type="component" value="Unassembled WGS sequence"/>
</dbReference>
<evidence type="ECO:0000256" key="2">
    <source>
        <dbReference type="ARBA" id="ARBA00022771"/>
    </source>
</evidence>
<dbReference type="SUPFAM" id="SSF90229">
    <property type="entry name" value="CCCH zinc finger"/>
    <property type="match status" value="1"/>
</dbReference>
<comment type="caution">
    <text evidence="7">The sequence shown here is derived from an EMBL/GenBank/DDBJ whole genome shotgun (WGS) entry which is preliminary data.</text>
</comment>
<dbReference type="InterPro" id="IPR000571">
    <property type="entry name" value="Znf_CCCH"/>
</dbReference>
<dbReference type="Gene3D" id="4.10.1000.10">
    <property type="entry name" value="Zinc finger, CCCH-type"/>
    <property type="match status" value="1"/>
</dbReference>
<evidence type="ECO:0000256" key="5">
    <source>
        <dbReference type="SAM" id="MobiDB-lite"/>
    </source>
</evidence>
<feature type="domain" description="C3H1-type" evidence="6">
    <location>
        <begin position="84"/>
        <end position="111"/>
    </location>
</feature>
<evidence type="ECO:0000313" key="8">
    <source>
        <dbReference type="Proteomes" id="UP000827092"/>
    </source>
</evidence>
<name>A0AAV6U950_9ARAC</name>
<keyword evidence="8" id="KW-1185">Reference proteome</keyword>
<keyword evidence="3 4" id="KW-0862">Zinc</keyword>
<protein>
    <recommendedName>
        <fullName evidence="6">C3H1-type domain-containing protein</fullName>
    </recommendedName>
</protein>
<dbReference type="GO" id="GO:0008270">
    <property type="term" value="F:zinc ion binding"/>
    <property type="evidence" value="ECO:0007669"/>
    <property type="project" value="UniProtKB-KW"/>
</dbReference>
<evidence type="ECO:0000313" key="7">
    <source>
        <dbReference type="EMBL" id="KAG8180174.1"/>
    </source>
</evidence>
<accession>A0AAV6U950</accession>
<feature type="region of interest" description="Disordered" evidence="5">
    <location>
        <begin position="118"/>
        <end position="146"/>
    </location>
</feature>
<dbReference type="Pfam" id="PF00642">
    <property type="entry name" value="zf-CCCH"/>
    <property type="match status" value="1"/>
</dbReference>
<reference evidence="7 8" key="1">
    <citation type="journal article" date="2022" name="Nat. Ecol. Evol.">
        <title>A masculinizing supergene underlies an exaggerated male reproductive morph in a spider.</title>
        <authorList>
            <person name="Hendrickx F."/>
            <person name="De Corte Z."/>
            <person name="Sonet G."/>
            <person name="Van Belleghem S.M."/>
            <person name="Kostlbacher S."/>
            <person name="Vangestel C."/>
        </authorList>
    </citation>
    <scope>NUCLEOTIDE SEQUENCE [LARGE SCALE GENOMIC DNA]</scope>
    <source>
        <strain evidence="7">W744_W776</strain>
    </source>
</reference>
<feature type="zinc finger region" description="C3H1-type" evidence="4">
    <location>
        <begin position="84"/>
        <end position="111"/>
    </location>
</feature>
<keyword evidence="1 4" id="KW-0479">Metal-binding</keyword>
<feature type="region of interest" description="Disordered" evidence="5">
    <location>
        <begin position="1"/>
        <end position="33"/>
    </location>
</feature>